<gene>
    <name evidence="2" type="ordered locus">AALP_Aa8g017000</name>
</gene>
<keyword evidence="3" id="KW-1185">Reference proteome</keyword>
<dbReference type="OrthoDB" id="10589948at2759"/>
<feature type="region of interest" description="Disordered" evidence="1">
    <location>
        <begin position="20"/>
        <end position="40"/>
    </location>
</feature>
<evidence type="ECO:0000313" key="3">
    <source>
        <dbReference type="Proteomes" id="UP000029120"/>
    </source>
</evidence>
<dbReference type="AlphaFoldDB" id="A0A087G4C7"/>
<dbReference type="Proteomes" id="UP000029120">
    <property type="component" value="Chromosome 8"/>
</dbReference>
<reference evidence="3" key="1">
    <citation type="journal article" date="2015" name="Nat. Plants">
        <title>Genome expansion of Arabis alpina linked with retrotransposition and reduced symmetric DNA methylation.</title>
        <authorList>
            <person name="Willing E.M."/>
            <person name="Rawat V."/>
            <person name="Mandakova T."/>
            <person name="Maumus F."/>
            <person name="James G.V."/>
            <person name="Nordstroem K.J."/>
            <person name="Becker C."/>
            <person name="Warthmann N."/>
            <person name="Chica C."/>
            <person name="Szarzynska B."/>
            <person name="Zytnicki M."/>
            <person name="Albani M.C."/>
            <person name="Kiefer C."/>
            <person name="Bergonzi S."/>
            <person name="Castaings L."/>
            <person name="Mateos J.L."/>
            <person name="Berns M.C."/>
            <person name="Bujdoso N."/>
            <person name="Piofczyk T."/>
            <person name="de Lorenzo L."/>
            <person name="Barrero-Sicilia C."/>
            <person name="Mateos I."/>
            <person name="Piednoel M."/>
            <person name="Hagmann J."/>
            <person name="Chen-Min-Tao R."/>
            <person name="Iglesias-Fernandez R."/>
            <person name="Schuster S.C."/>
            <person name="Alonso-Blanco C."/>
            <person name="Roudier F."/>
            <person name="Carbonero P."/>
            <person name="Paz-Ares J."/>
            <person name="Davis S.J."/>
            <person name="Pecinka A."/>
            <person name="Quesneville H."/>
            <person name="Colot V."/>
            <person name="Lysak M.A."/>
            <person name="Weigel D."/>
            <person name="Coupland G."/>
            <person name="Schneeberger K."/>
        </authorList>
    </citation>
    <scope>NUCLEOTIDE SEQUENCE [LARGE SCALE GENOMIC DNA]</scope>
    <source>
        <strain evidence="3">cv. Pajares</strain>
    </source>
</reference>
<accession>A0A087G4C7</accession>
<organism evidence="2 3">
    <name type="scientific">Arabis alpina</name>
    <name type="common">Alpine rock-cress</name>
    <dbReference type="NCBI Taxonomy" id="50452"/>
    <lineage>
        <taxon>Eukaryota</taxon>
        <taxon>Viridiplantae</taxon>
        <taxon>Streptophyta</taxon>
        <taxon>Embryophyta</taxon>
        <taxon>Tracheophyta</taxon>
        <taxon>Spermatophyta</taxon>
        <taxon>Magnoliopsida</taxon>
        <taxon>eudicotyledons</taxon>
        <taxon>Gunneridae</taxon>
        <taxon>Pentapetalae</taxon>
        <taxon>rosids</taxon>
        <taxon>malvids</taxon>
        <taxon>Brassicales</taxon>
        <taxon>Brassicaceae</taxon>
        <taxon>Arabideae</taxon>
        <taxon>Arabis</taxon>
    </lineage>
</organism>
<proteinExistence type="predicted"/>
<dbReference type="EMBL" id="CM002876">
    <property type="protein sequence ID" value="KFK24729.1"/>
    <property type="molecule type" value="Genomic_DNA"/>
</dbReference>
<feature type="region of interest" description="Disordered" evidence="1">
    <location>
        <begin position="108"/>
        <end position="128"/>
    </location>
</feature>
<name>A0A087G4C7_ARAAL</name>
<feature type="compositionally biased region" description="Pro residues" evidence="1">
    <location>
        <begin position="27"/>
        <end position="36"/>
    </location>
</feature>
<sequence>MDWNREEEIKELVDFAKRYLPDHLRPRPPPPPPPPLSDSEIQACRDRINTLRDRISTKVEAARLLKKMYDEKNSSKVAARNVKAKPEENFQYAKESDVDEKLTRANIKISRHESSEEDKEPPSKRPCV</sequence>
<evidence type="ECO:0000313" key="2">
    <source>
        <dbReference type="EMBL" id="KFK24729.1"/>
    </source>
</evidence>
<evidence type="ECO:0000256" key="1">
    <source>
        <dbReference type="SAM" id="MobiDB-lite"/>
    </source>
</evidence>
<protein>
    <submittedName>
        <fullName evidence="2">Uncharacterized protein</fullName>
    </submittedName>
</protein>
<dbReference type="Gramene" id="KFK24729">
    <property type="protein sequence ID" value="KFK24729"/>
    <property type="gene ID" value="AALP_AA8G017000"/>
</dbReference>